<comment type="caution">
    <text evidence="1">The sequence shown here is derived from an EMBL/GenBank/DDBJ whole genome shotgun (WGS) entry which is preliminary data.</text>
</comment>
<dbReference type="AlphaFoldDB" id="A0A0F9SLJ6"/>
<reference evidence="1" key="1">
    <citation type="journal article" date="2015" name="Nature">
        <title>Complex archaea that bridge the gap between prokaryotes and eukaryotes.</title>
        <authorList>
            <person name="Spang A."/>
            <person name="Saw J.H."/>
            <person name="Jorgensen S.L."/>
            <person name="Zaremba-Niedzwiedzka K."/>
            <person name="Martijn J."/>
            <person name="Lind A.E."/>
            <person name="van Eijk R."/>
            <person name="Schleper C."/>
            <person name="Guy L."/>
            <person name="Ettema T.J."/>
        </authorList>
    </citation>
    <scope>NUCLEOTIDE SEQUENCE</scope>
</reference>
<dbReference type="EMBL" id="LAZR01000463">
    <property type="protein sequence ID" value="KKN67899.1"/>
    <property type="molecule type" value="Genomic_DNA"/>
</dbReference>
<proteinExistence type="predicted"/>
<sequence>MKRILITALILLPFLSCSCASFLSGFSIGSMVSGQTARVMPPERKAIIEEAKQETLNEIEHTKENRHRRKSILT</sequence>
<accession>A0A0F9SLJ6</accession>
<organism evidence="1">
    <name type="scientific">marine sediment metagenome</name>
    <dbReference type="NCBI Taxonomy" id="412755"/>
    <lineage>
        <taxon>unclassified sequences</taxon>
        <taxon>metagenomes</taxon>
        <taxon>ecological metagenomes</taxon>
    </lineage>
</organism>
<protein>
    <submittedName>
        <fullName evidence="1">Uncharacterized protein</fullName>
    </submittedName>
</protein>
<name>A0A0F9SLJ6_9ZZZZ</name>
<gene>
    <name evidence="1" type="ORF">LCGC14_0456860</name>
</gene>
<evidence type="ECO:0000313" key="1">
    <source>
        <dbReference type="EMBL" id="KKN67899.1"/>
    </source>
</evidence>
<dbReference type="PROSITE" id="PS51257">
    <property type="entry name" value="PROKAR_LIPOPROTEIN"/>
    <property type="match status" value="1"/>
</dbReference>